<dbReference type="Proteomes" id="UP001175211">
    <property type="component" value="Unassembled WGS sequence"/>
</dbReference>
<dbReference type="EMBL" id="JAUEPS010000363">
    <property type="protein sequence ID" value="KAK0431787.1"/>
    <property type="molecule type" value="Genomic_DNA"/>
</dbReference>
<dbReference type="GeneID" id="85365151"/>
<keyword evidence="4" id="KW-1185">Reference proteome</keyword>
<organism evidence="3 4">
    <name type="scientific">Armillaria tabescens</name>
    <name type="common">Ringless honey mushroom</name>
    <name type="synonym">Agaricus tabescens</name>
    <dbReference type="NCBI Taxonomy" id="1929756"/>
    <lineage>
        <taxon>Eukaryota</taxon>
        <taxon>Fungi</taxon>
        <taxon>Dikarya</taxon>
        <taxon>Basidiomycota</taxon>
        <taxon>Agaricomycotina</taxon>
        <taxon>Agaricomycetes</taxon>
        <taxon>Agaricomycetidae</taxon>
        <taxon>Agaricales</taxon>
        <taxon>Marasmiineae</taxon>
        <taxon>Physalacriaceae</taxon>
        <taxon>Desarmillaria</taxon>
    </lineage>
</organism>
<evidence type="ECO:0008006" key="5">
    <source>
        <dbReference type="Google" id="ProtNLM"/>
    </source>
</evidence>
<evidence type="ECO:0000313" key="3">
    <source>
        <dbReference type="EMBL" id="KAK0459107.1"/>
    </source>
</evidence>
<protein>
    <recommendedName>
        <fullName evidence="5">Secreted protein</fullName>
    </recommendedName>
</protein>
<keyword evidence="1" id="KW-0732">Signal</keyword>
<evidence type="ECO:0000313" key="2">
    <source>
        <dbReference type="EMBL" id="KAK0431787.1"/>
    </source>
</evidence>
<comment type="caution">
    <text evidence="3">The sequence shown here is derived from an EMBL/GenBank/DDBJ whole genome shotgun (WGS) entry which is preliminary data.</text>
</comment>
<reference evidence="3" key="1">
    <citation type="submission" date="2023-06" db="EMBL/GenBank/DDBJ databases">
        <authorList>
            <consortium name="Lawrence Berkeley National Laboratory"/>
            <person name="Ahrendt S."/>
            <person name="Sahu N."/>
            <person name="Indic B."/>
            <person name="Wong-Bajracharya J."/>
            <person name="Merenyi Z."/>
            <person name="Ke H.-M."/>
            <person name="Monk M."/>
            <person name="Kocsube S."/>
            <person name="Drula E."/>
            <person name="Lipzen A."/>
            <person name="Balint B."/>
            <person name="Henrissat B."/>
            <person name="Andreopoulos B."/>
            <person name="Martin F.M."/>
            <person name="Harder C.B."/>
            <person name="Rigling D."/>
            <person name="Ford K.L."/>
            <person name="Foster G.D."/>
            <person name="Pangilinan J."/>
            <person name="Papanicolaou A."/>
            <person name="Barry K."/>
            <person name="LaButti K."/>
            <person name="Viragh M."/>
            <person name="Koriabine M."/>
            <person name="Yan M."/>
            <person name="Riley R."/>
            <person name="Champramary S."/>
            <person name="Plett K.L."/>
            <person name="Tsai I.J."/>
            <person name="Slot J."/>
            <person name="Sipos G."/>
            <person name="Plett J."/>
            <person name="Nagy L.G."/>
            <person name="Grigoriev I.V."/>
        </authorList>
    </citation>
    <scope>NUCLEOTIDE SEQUENCE</scope>
    <source>
        <strain evidence="3">CCBAS 213</strain>
    </source>
</reference>
<evidence type="ECO:0000256" key="1">
    <source>
        <dbReference type="SAM" id="SignalP"/>
    </source>
</evidence>
<gene>
    <name evidence="3" type="ORF">EV420DRAFT_303721</name>
    <name evidence="2" type="ORF">EV420DRAFT_756865</name>
</gene>
<dbReference type="AlphaFoldDB" id="A0AA39N5Y2"/>
<proteinExistence type="predicted"/>
<dbReference type="RefSeq" id="XP_060331333.1">
    <property type="nucleotide sequence ID" value="XM_060481603.1"/>
</dbReference>
<sequence length="143" mass="16646">MYRSLKMTCWIHLATMTLTSSVNSTVRSLKIMRTVLEMTKRALPLVLMKMATQVVTKEKTLLTRHISDQVGRYSIPRNLVMPLSVNTISTFVNCYGRSMSIPPYDMHTYVYFRLLLSTTLLTRRPLRCYRVIVSFNIHMSYEA</sequence>
<feature type="signal peptide" evidence="1">
    <location>
        <begin position="1"/>
        <end position="21"/>
    </location>
</feature>
<name>A0AA39N5Y2_ARMTA</name>
<evidence type="ECO:0000313" key="4">
    <source>
        <dbReference type="Proteomes" id="UP001175211"/>
    </source>
</evidence>
<accession>A0AA39N5Y2</accession>
<dbReference type="EMBL" id="JAUEPS010000015">
    <property type="protein sequence ID" value="KAK0459107.1"/>
    <property type="molecule type" value="Genomic_DNA"/>
</dbReference>
<feature type="chain" id="PRO_5041589107" description="Secreted protein" evidence="1">
    <location>
        <begin position="22"/>
        <end position="143"/>
    </location>
</feature>